<dbReference type="GO" id="GO:0005975">
    <property type="term" value="P:carbohydrate metabolic process"/>
    <property type="evidence" value="ECO:0007669"/>
    <property type="project" value="InterPro"/>
</dbReference>
<evidence type="ECO:0000313" key="3">
    <source>
        <dbReference type="EMBL" id="MPN42262.1"/>
    </source>
</evidence>
<reference evidence="3" key="1">
    <citation type="submission" date="2019-08" db="EMBL/GenBank/DDBJ databases">
        <authorList>
            <person name="Kucharzyk K."/>
            <person name="Murdoch R.W."/>
            <person name="Higgins S."/>
            <person name="Loffler F."/>
        </authorList>
    </citation>
    <scope>NUCLEOTIDE SEQUENCE</scope>
</reference>
<dbReference type="EMBL" id="VSSQ01099870">
    <property type="protein sequence ID" value="MPN42262.1"/>
    <property type="molecule type" value="Genomic_DNA"/>
</dbReference>
<dbReference type="Pfam" id="PF00722">
    <property type="entry name" value="Glyco_hydro_16"/>
    <property type="match status" value="1"/>
</dbReference>
<accession>A0A645HUV9</accession>
<comment type="caution">
    <text evidence="3">The sequence shown here is derived from an EMBL/GenBank/DDBJ whole genome shotgun (WGS) entry which is preliminary data.</text>
</comment>
<dbReference type="InterPro" id="IPR050546">
    <property type="entry name" value="Glycosyl_Hydrlase_16"/>
</dbReference>
<sequence length="160" mass="17910">MRAALPVGKGTWSAVWLLPTDLRYGGYLHSGEIDVAERVGYDAKRVHHSIHTFQNNAVSNNAITASSRLTKKDDTFHIYGLLWTEDSLRIYQDGVEALNYRRAENASSETWPFDVPFHLILNLAVGGTWGGAKGVDDAVFPQQMLVDYVRYYTLPAVPEP</sequence>
<dbReference type="AlphaFoldDB" id="A0A645HUV9"/>
<gene>
    <name evidence="3" type="primary">bglA_25</name>
    <name evidence="3" type="ORF">SDC9_189818</name>
</gene>
<dbReference type="SUPFAM" id="SSF49899">
    <property type="entry name" value="Concanavalin A-like lectins/glucanases"/>
    <property type="match status" value="1"/>
</dbReference>
<dbReference type="PANTHER" id="PTHR10963:SF55">
    <property type="entry name" value="GLYCOSIDE HYDROLASE FAMILY 16 PROTEIN"/>
    <property type="match status" value="1"/>
</dbReference>
<keyword evidence="3" id="KW-0326">Glycosidase</keyword>
<feature type="domain" description="GH16" evidence="2">
    <location>
        <begin position="1"/>
        <end position="157"/>
    </location>
</feature>
<proteinExistence type="inferred from homology"/>
<organism evidence="3">
    <name type="scientific">bioreactor metagenome</name>
    <dbReference type="NCBI Taxonomy" id="1076179"/>
    <lineage>
        <taxon>unclassified sequences</taxon>
        <taxon>metagenomes</taxon>
        <taxon>ecological metagenomes</taxon>
    </lineage>
</organism>
<protein>
    <submittedName>
        <fullName evidence="3">Beta-glucanase</fullName>
        <ecNumber evidence="3">3.2.1.73</ecNumber>
    </submittedName>
</protein>
<evidence type="ECO:0000256" key="1">
    <source>
        <dbReference type="ARBA" id="ARBA00006865"/>
    </source>
</evidence>
<comment type="similarity">
    <text evidence="1">Belongs to the glycosyl hydrolase 16 family.</text>
</comment>
<dbReference type="PROSITE" id="PS51762">
    <property type="entry name" value="GH16_2"/>
    <property type="match status" value="1"/>
</dbReference>
<dbReference type="InterPro" id="IPR013320">
    <property type="entry name" value="ConA-like_dom_sf"/>
</dbReference>
<dbReference type="InterPro" id="IPR000757">
    <property type="entry name" value="Beta-glucanase-like"/>
</dbReference>
<name>A0A645HUV9_9ZZZZ</name>
<dbReference type="Gene3D" id="2.60.120.200">
    <property type="match status" value="1"/>
</dbReference>
<dbReference type="EC" id="3.2.1.73" evidence="3"/>
<evidence type="ECO:0000259" key="2">
    <source>
        <dbReference type="PROSITE" id="PS51762"/>
    </source>
</evidence>
<keyword evidence="3" id="KW-0378">Hydrolase</keyword>
<dbReference type="GO" id="GO:0042972">
    <property type="term" value="F:licheninase activity"/>
    <property type="evidence" value="ECO:0007669"/>
    <property type="project" value="UniProtKB-EC"/>
</dbReference>
<dbReference type="CDD" id="cd08023">
    <property type="entry name" value="GH16_laminarinase_like"/>
    <property type="match status" value="1"/>
</dbReference>
<dbReference type="PANTHER" id="PTHR10963">
    <property type="entry name" value="GLYCOSYL HYDROLASE-RELATED"/>
    <property type="match status" value="1"/>
</dbReference>